<dbReference type="EC" id="2.3.1.180" evidence="9"/>
<dbReference type="CDD" id="cd00830">
    <property type="entry name" value="KAS_III"/>
    <property type="match status" value="1"/>
</dbReference>
<dbReference type="Gene3D" id="3.40.47.10">
    <property type="match status" value="2"/>
</dbReference>
<feature type="active site" evidence="9">
    <location>
        <position position="279"/>
    </location>
</feature>
<comment type="domain">
    <text evidence="9">The last Arg residue of the ACP-binding site is essential for the weak association between ACP/AcpP and FabH.</text>
</comment>
<organism evidence="12 13">
    <name type="scientific">Melissococcus plutonius</name>
    <dbReference type="NCBI Taxonomy" id="33970"/>
    <lineage>
        <taxon>Bacteria</taxon>
        <taxon>Bacillati</taxon>
        <taxon>Bacillota</taxon>
        <taxon>Bacilli</taxon>
        <taxon>Lactobacillales</taxon>
        <taxon>Enterococcaceae</taxon>
        <taxon>Melissococcus</taxon>
    </lineage>
</organism>
<dbReference type="Pfam" id="PF08545">
    <property type="entry name" value="ACP_syn_III"/>
    <property type="match status" value="1"/>
</dbReference>
<dbReference type="GO" id="GO:0005737">
    <property type="term" value="C:cytoplasm"/>
    <property type="evidence" value="ECO:0007669"/>
    <property type="project" value="UniProtKB-SubCell"/>
</dbReference>
<comment type="subcellular location">
    <subcellularLocation>
        <location evidence="9">Cytoplasm</location>
    </subcellularLocation>
</comment>
<dbReference type="InterPro" id="IPR013751">
    <property type="entry name" value="ACP_syn_III_N"/>
</dbReference>
<dbReference type="GO" id="GO:0006633">
    <property type="term" value="P:fatty acid biosynthetic process"/>
    <property type="evidence" value="ECO:0007669"/>
    <property type="project" value="UniProtKB-UniRule"/>
</dbReference>
<dbReference type="GO" id="GO:0033818">
    <property type="term" value="F:beta-ketoacyl-acyl-carrier-protein synthase III activity"/>
    <property type="evidence" value="ECO:0007669"/>
    <property type="project" value="UniProtKB-UniRule"/>
</dbReference>
<comment type="function">
    <text evidence="9">Catalyzes the condensation reaction of fatty acid synthesis by the addition to an acyl acceptor of two carbons from malonyl-ACP. Catalyzes the first condensation reaction which initiates fatty acid synthesis and may therefore play a role in governing the total rate of fatty acid production. Possesses both acetoacetyl-ACP synthase and acetyl transacylase activities. Its substrate specificity determines the biosynthesis of branched-chain and/or straight-chain of fatty acids.</text>
</comment>
<dbReference type="NCBIfam" id="NF006829">
    <property type="entry name" value="PRK09352.1"/>
    <property type="match status" value="1"/>
</dbReference>
<evidence type="ECO:0000256" key="1">
    <source>
        <dbReference type="ARBA" id="ARBA00008642"/>
    </source>
</evidence>
<feature type="region of interest" description="ACP-binding" evidence="9">
    <location>
        <begin position="250"/>
        <end position="254"/>
    </location>
</feature>
<dbReference type="Pfam" id="PF08541">
    <property type="entry name" value="ACP_syn_III_C"/>
    <property type="match status" value="1"/>
</dbReference>
<comment type="pathway">
    <text evidence="9">Lipid metabolism; fatty acid biosynthesis.</text>
</comment>
<keyword evidence="5 9" id="KW-0443">Lipid metabolism</keyword>
<sequence>MKQYTKIECTSRYVPDNIITNQQLSEIMDTSDEWIYSRTGIKTRHIVTEENTSDLCIQVAKQLLEKASLQAEAIDFIIVATVTPDYGMPSVACQVQGAVGADYAFAFDVGAACSGFVYALTLADKLIQSGAYHTGMVIGGETFSKILDWQDRSTAVLFGDGAAGVLVKASDEKYFIKEKLQADGTRYRSLTAGYTNNESMFYKNNNDVSAHLKMNGREIFDFVITDVVKNIKDLLEDEEIDTIDYFLLHQANVRLIDKVARKTKLPREKFLTNVASYGNTSAASIPILLDEAIEEKKISLGTQQKVMLTGFGGGLTYGSILLTL</sequence>
<gene>
    <name evidence="9" type="primary">fabH</name>
    <name evidence="12" type="ORF">DAT561_1343</name>
</gene>
<evidence type="ECO:0000256" key="8">
    <source>
        <dbReference type="ARBA" id="ARBA00023315"/>
    </source>
</evidence>
<feature type="active site" evidence="9">
    <location>
        <position position="113"/>
    </location>
</feature>
<evidence type="ECO:0000259" key="10">
    <source>
        <dbReference type="Pfam" id="PF08541"/>
    </source>
</evidence>
<evidence type="ECO:0000256" key="9">
    <source>
        <dbReference type="HAMAP-Rule" id="MF_01815"/>
    </source>
</evidence>
<dbReference type="GeneID" id="57043882"/>
<evidence type="ECO:0000256" key="7">
    <source>
        <dbReference type="ARBA" id="ARBA00023268"/>
    </source>
</evidence>
<dbReference type="UniPathway" id="UPA00094"/>
<proteinExistence type="inferred from homology"/>
<keyword evidence="9" id="KW-0963">Cytoplasm</keyword>
<name>A0A2Z5Y3X0_9ENTE</name>
<evidence type="ECO:0000256" key="6">
    <source>
        <dbReference type="ARBA" id="ARBA00023160"/>
    </source>
</evidence>
<keyword evidence="3 9" id="KW-0808">Transferase</keyword>
<feature type="domain" description="Beta-ketoacyl-[acyl-carrier-protein] synthase III C-terminal" evidence="10">
    <location>
        <begin position="240"/>
        <end position="323"/>
    </location>
</feature>
<dbReference type="InterPro" id="IPR004655">
    <property type="entry name" value="FabH"/>
</dbReference>
<evidence type="ECO:0000256" key="3">
    <source>
        <dbReference type="ARBA" id="ARBA00022679"/>
    </source>
</evidence>
<protein>
    <recommendedName>
        <fullName evidence="9">Beta-ketoacyl-[acyl-carrier-protein] synthase III</fullName>
        <shortName evidence="9">Beta-ketoacyl-ACP synthase III</shortName>
        <shortName evidence="9">KAS III</shortName>
        <ecNumber evidence="9">2.3.1.180</ecNumber>
    </recommendedName>
    <alternativeName>
        <fullName evidence="9">3-oxoacyl-[acyl-carrier-protein] synthase 3</fullName>
    </alternativeName>
    <alternativeName>
        <fullName evidence="9">3-oxoacyl-[acyl-carrier-protein] synthase III</fullName>
    </alternativeName>
</protein>
<dbReference type="InterPro" id="IPR016039">
    <property type="entry name" value="Thiolase-like"/>
</dbReference>
<feature type="active site" evidence="9">
    <location>
        <position position="249"/>
    </location>
</feature>
<dbReference type="PANTHER" id="PTHR43091:SF1">
    <property type="entry name" value="BETA-KETOACYL-[ACYL-CARRIER-PROTEIN] SYNTHASE III, CHLOROPLASTIC"/>
    <property type="match status" value="1"/>
</dbReference>
<evidence type="ECO:0000313" key="13">
    <source>
        <dbReference type="Proteomes" id="UP000269226"/>
    </source>
</evidence>
<dbReference type="SUPFAM" id="SSF53901">
    <property type="entry name" value="Thiolase-like"/>
    <property type="match status" value="1"/>
</dbReference>
<feature type="domain" description="Beta-ketoacyl-[acyl-carrier-protein] synthase III N-terminal" evidence="11">
    <location>
        <begin position="107"/>
        <end position="184"/>
    </location>
</feature>
<dbReference type="EMBL" id="AP018492">
    <property type="protein sequence ID" value="BBC61448.1"/>
    <property type="molecule type" value="Genomic_DNA"/>
</dbReference>
<keyword evidence="4 9" id="KW-0276">Fatty acid metabolism</keyword>
<comment type="catalytic activity">
    <reaction evidence="9">
        <text>malonyl-[ACP] + acetyl-CoA + H(+) = 3-oxobutanoyl-[ACP] + CO2 + CoA</text>
        <dbReference type="Rhea" id="RHEA:12080"/>
        <dbReference type="Rhea" id="RHEA-COMP:9623"/>
        <dbReference type="Rhea" id="RHEA-COMP:9625"/>
        <dbReference type="ChEBI" id="CHEBI:15378"/>
        <dbReference type="ChEBI" id="CHEBI:16526"/>
        <dbReference type="ChEBI" id="CHEBI:57287"/>
        <dbReference type="ChEBI" id="CHEBI:57288"/>
        <dbReference type="ChEBI" id="CHEBI:78449"/>
        <dbReference type="ChEBI" id="CHEBI:78450"/>
        <dbReference type="EC" id="2.3.1.180"/>
    </reaction>
</comment>
<dbReference type="HAMAP" id="MF_01815">
    <property type="entry name" value="FabH"/>
    <property type="match status" value="1"/>
</dbReference>
<accession>A0A2Z5Y3X0</accession>
<evidence type="ECO:0000256" key="5">
    <source>
        <dbReference type="ARBA" id="ARBA00023098"/>
    </source>
</evidence>
<dbReference type="PANTHER" id="PTHR43091">
    <property type="entry name" value="3-OXOACYL-[ACYL-CARRIER-PROTEIN] SYNTHASE"/>
    <property type="match status" value="1"/>
</dbReference>
<comment type="similarity">
    <text evidence="1 9">Belongs to the thiolase-like superfamily. FabH family.</text>
</comment>
<dbReference type="NCBIfam" id="TIGR00747">
    <property type="entry name" value="fabH"/>
    <property type="match status" value="1"/>
</dbReference>
<dbReference type="AlphaFoldDB" id="A0A2Z5Y3X0"/>
<keyword evidence="2 9" id="KW-0444">Lipid biosynthesis</keyword>
<comment type="subunit">
    <text evidence="9">Homodimer.</text>
</comment>
<keyword evidence="8 9" id="KW-0012">Acyltransferase</keyword>
<dbReference type="RefSeq" id="WP_015695266.1">
    <property type="nucleotide sequence ID" value="NZ_AP018492.1"/>
</dbReference>
<dbReference type="InterPro" id="IPR013747">
    <property type="entry name" value="ACP_syn_III_C"/>
</dbReference>
<keyword evidence="6 9" id="KW-0275">Fatty acid biosynthesis</keyword>
<evidence type="ECO:0000256" key="4">
    <source>
        <dbReference type="ARBA" id="ARBA00022832"/>
    </source>
</evidence>
<dbReference type="Proteomes" id="UP000269226">
    <property type="component" value="Chromosome"/>
</dbReference>
<dbReference type="GO" id="GO:0004315">
    <property type="term" value="F:3-oxoacyl-[acyl-carrier-protein] synthase activity"/>
    <property type="evidence" value="ECO:0007669"/>
    <property type="project" value="InterPro"/>
</dbReference>
<evidence type="ECO:0000259" key="11">
    <source>
        <dbReference type="Pfam" id="PF08545"/>
    </source>
</evidence>
<keyword evidence="7 9" id="KW-0511">Multifunctional enzyme</keyword>
<evidence type="ECO:0000256" key="2">
    <source>
        <dbReference type="ARBA" id="ARBA00022516"/>
    </source>
</evidence>
<evidence type="ECO:0000313" key="12">
    <source>
        <dbReference type="EMBL" id="BBC61448.1"/>
    </source>
</evidence>
<reference evidence="12 13" key="1">
    <citation type="submission" date="2018-01" db="EMBL/GenBank/DDBJ databases">
        <title>Whole genome sequence of Melissococcus plutonius DAT561.</title>
        <authorList>
            <person name="Okumura K."/>
            <person name="Takamatsu D."/>
            <person name="Okura M."/>
        </authorList>
    </citation>
    <scope>NUCLEOTIDE SEQUENCE [LARGE SCALE GENOMIC DNA]</scope>
    <source>
        <strain evidence="12 13">DAT561</strain>
    </source>
</reference>